<feature type="transmembrane region" description="Helical" evidence="5">
    <location>
        <begin position="370"/>
        <end position="389"/>
    </location>
</feature>
<protein>
    <submittedName>
        <fullName evidence="6">Spore germination protein</fullName>
    </submittedName>
</protein>
<proteinExistence type="inferred from homology"/>
<sequence length="505" mass="56683">MNIRRWWRSKPISQPRQKPRPTGAEQAIARETLLSAFQHCHDVHRETFRLGGDPPVEGLLLYARGMVDLKRLNDEVWPQLNRLVSASARNRFDPALLLRHWPYTTLTPLSNMEEVVDKLFMGQLILHFDATRFTLAVDIAQRPQRQPEDTTTEISIRGPRDGLIEDLDVNVALIRKRLRTAILHHEQYVLGQRSKTRVALLYMADIVPPAVIQQIKARLEQIQVDGLFSSNQLEELLTDSPYRLFPLFHYSGRPDFVADALVRGRFALLMDGVPTALIAPAQLLLIMKNAEDAEYAWAYNSMERLLRLAAMSIAVFLPGFWVALTTYHQDQLPLILLGNIAQAREGVPLPSPLEALVLTFLFELFREAGLRLPLAIGQVLAVVGGIIIGEAAIRAGLTNPSLVVIIASSAVATFTLSNQSLAGTVSILRYFNLIFSALLGLFGFLGSAFLILIYVCHLRSFGIPYMAPLAPVRWPDFIQAAIHPSPQKLKHRPDLLDPGDPYRKR</sequence>
<organism evidence="6 7">
    <name type="scientific">Caldalkalibacillus thermarum (strain TA2.A1)</name>
    <dbReference type="NCBI Taxonomy" id="986075"/>
    <lineage>
        <taxon>Bacteria</taxon>
        <taxon>Bacillati</taxon>
        <taxon>Bacillota</taxon>
        <taxon>Bacilli</taxon>
        <taxon>Bacillales</taxon>
        <taxon>Bacillaceae</taxon>
        <taxon>Caldalkalibacillus</taxon>
    </lineage>
</organism>
<dbReference type="GO" id="GO:0005886">
    <property type="term" value="C:plasma membrane"/>
    <property type="evidence" value="ECO:0007669"/>
    <property type="project" value="UniProtKB-SubCell"/>
</dbReference>
<dbReference type="RefSeq" id="WP_222822805.1">
    <property type="nucleotide sequence ID" value="NZ_CP082237.1"/>
</dbReference>
<dbReference type="InterPro" id="IPR004995">
    <property type="entry name" value="Spore_Ger"/>
</dbReference>
<feature type="transmembrane region" description="Helical" evidence="5">
    <location>
        <begin position="433"/>
        <end position="456"/>
    </location>
</feature>
<dbReference type="AlphaFoldDB" id="A0A8X8LBB9"/>
<dbReference type="KEGG" id="cthu:HUR95_17040"/>
<keyword evidence="5" id="KW-0812">Transmembrane</keyword>
<feature type="transmembrane region" description="Helical" evidence="5">
    <location>
        <begin position="305"/>
        <end position="324"/>
    </location>
</feature>
<dbReference type="Proteomes" id="UP000825179">
    <property type="component" value="Chromosome"/>
</dbReference>
<keyword evidence="7" id="KW-1185">Reference proteome</keyword>
<gene>
    <name evidence="6" type="ORF">HUR95_17040</name>
</gene>
<comment type="similarity">
    <text evidence="2 4">Belongs to the GerABKA family.</text>
</comment>
<evidence type="ECO:0000256" key="3">
    <source>
        <dbReference type="ARBA" id="ARBA00023136"/>
    </source>
</evidence>
<dbReference type="GO" id="GO:0009847">
    <property type="term" value="P:spore germination"/>
    <property type="evidence" value="ECO:0007669"/>
    <property type="project" value="UniProtKB-UniRule"/>
</dbReference>
<dbReference type="InterPro" id="IPR050768">
    <property type="entry name" value="UPF0353/GerABKA_families"/>
</dbReference>
<name>A0A8X8LBB9_CALTT</name>
<evidence type="ECO:0000313" key="6">
    <source>
        <dbReference type="EMBL" id="QZT33880.1"/>
    </source>
</evidence>
<dbReference type="PANTHER" id="PTHR22550:SF5">
    <property type="entry name" value="LEUCINE ZIPPER PROTEIN 4"/>
    <property type="match status" value="1"/>
</dbReference>
<dbReference type="EMBL" id="CP082237">
    <property type="protein sequence ID" value="QZT33880.1"/>
    <property type="molecule type" value="Genomic_DNA"/>
</dbReference>
<keyword evidence="3 4" id="KW-0472">Membrane</keyword>
<dbReference type="PANTHER" id="PTHR22550">
    <property type="entry name" value="SPORE GERMINATION PROTEIN"/>
    <property type="match status" value="1"/>
</dbReference>
<accession>A0A8X8LBB9</accession>
<evidence type="ECO:0000256" key="1">
    <source>
        <dbReference type="ARBA" id="ARBA00004141"/>
    </source>
</evidence>
<dbReference type="PIRSF" id="PIRSF005690">
    <property type="entry name" value="GerBA"/>
    <property type="match status" value="1"/>
</dbReference>
<feature type="transmembrane region" description="Helical" evidence="5">
    <location>
        <begin position="401"/>
        <end position="421"/>
    </location>
</feature>
<keyword evidence="5" id="KW-1133">Transmembrane helix</keyword>
<evidence type="ECO:0000256" key="4">
    <source>
        <dbReference type="PIRNR" id="PIRNR005690"/>
    </source>
</evidence>
<comment type="subcellular location">
    <subcellularLocation>
        <location evidence="4">Cell membrane</location>
    </subcellularLocation>
    <subcellularLocation>
        <location evidence="1">Membrane</location>
        <topology evidence="1">Multi-pass membrane protein</topology>
    </subcellularLocation>
</comment>
<evidence type="ECO:0000256" key="2">
    <source>
        <dbReference type="ARBA" id="ARBA00005278"/>
    </source>
</evidence>
<dbReference type="Pfam" id="PF03323">
    <property type="entry name" value="GerA"/>
    <property type="match status" value="1"/>
</dbReference>
<reference evidence="6 7" key="1">
    <citation type="journal article" date="2020" name="Extremophiles">
        <title>Genomic analysis of Caldalkalibacillus thermarum TA2.A1 reveals aerobic alkaliphilic metabolism and evolutionary hallmarks linking alkaliphilic bacteria and plant life.</title>
        <authorList>
            <person name="de Jong S.I."/>
            <person name="van den Broek M.A."/>
            <person name="Merkel A.Y."/>
            <person name="de la Torre Cortes P."/>
            <person name="Kalamorz F."/>
            <person name="Cook G.M."/>
            <person name="van Loosdrecht M.C.M."/>
            <person name="McMillan D.G.G."/>
        </authorList>
    </citation>
    <scope>NUCLEOTIDE SEQUENCE [LARGE SCALE GENOMIC DNA]</scope>
    <source>
        <strain evidence="6 7">TA2.A1</strain>
    </source>
</reference>
<evidence type="ECO:0000313" key="7">
    <source>
        <dbReference type="Proteomes" id="UP000825179"/>
    </source>
</evidence>
<evidence type="ECO:0000256" key="5">
    <source>
        <dbReference type="SAM" id="Phobius"/>
    </source>
</evidence>